<evidence type="ECO:0000313" key="1">
    <source>
        <dbReference type="EMBL" id="MBB4943965.1"/>
    </source>
</evidence>
<reference evidence="1 2" key="1">
    <citation type="submission" date="2020-08" db="EMBL/GenBank/DDBJ databases">
        <title>Sequencing the genomes of 1000 actinobacteria strains.</title>
        <authorList>
            <person name="Klenk H.-P."/>
        </authorList>
    </citation>
    <scope>NUCLEOTIDE SEQUENCE [LARGE SCALE GENOMIC DNA]</scope>
    <source>
        <strain evidence="1 2">DSM 43023</strain>
    </source>
</reference>
<evidence type="ECO:0008006" key="3">
    <source>
        <dbReference type="Google" id="ProtNLM"/>
    </source>
</evidence>
<dbReference type="RefSeq" id="WP_184759845.1">
    <property type="nucleotide sequence ID" value="NZ_BAABEK010000079.1"/>
</dbReference>
<accession>A0A7W7WF00</accession>
<dbReference type="InterPro" id="IPR009339">
    <property type="entry name" value="DUF998"/>
</dbReference>
<dbReference type="EMBL" id="JACHJU010000006">
    <property type="protein sequence ID" value="MBB4943965.1"/>
    <property type="molecule type" value="Genomic_DNA"/>
</dbReference>
<dbReference type="Proteomes" id="UP000534286">
    <property type="component" value="Unassembled WGS sequence"/>
</dbReference>
<protein>
    <recommendedName>
        <fullName evidence="3">DUF998 domain-containing protein</fullName>
    </recommendedName>
</protein>
<keyword evidence="2" id="KW-1185">Reference proteome</keyword>
<sequence length="58" mass="6156">MNASTKKLLVCGAIGGPLFVIAFLIEGVTRADYDPLRHPVSSPALGPSGWMQIADFLL</sequence>
<proteinExistence type="predicted"/>
<evidence type="ECO:0000313" key="2">
    <source>
        <dbReference type="Proteomes" id="UP000534286"/>
    </source>
</evidence>
<dbReference type="Pfam" id="PF06197">
    <property type="entry name" value="DUF998"/>
    <property type="match status" value="1"/>
</dbReference>
<dbReference type="AlphaFoldDB" id="A0A7W7WF00"/>
<gene>
    <name evidence="1" type="ORF">FHR32_008366</name>
</gene>
<comment type="caution">
    <text evidence="1">The sequence shown here is derived from an EMBL/GenBank/DDBJ whole genome shotgun (WGS) entry which is preliminary data.</text>
</comment>
<name>A0A7W7WF00_9ACTN</name>
<organism evidence="1 2">
    <name type="scientific">Streptosporangium album</name>
    <dbReference type="NCBI Taxonomy" id="47479"/>
    <lineage>
        <taxon>Bacteria</taxon>
        <taxon>Bacillati</taxon>
        <taxon>Actinomycetota</taxon>
        <taxon>Actinomycetes</taxon>
        <taxon>Streptosporangiales</taxon>
        <taxon>Streptosporangiaceae</taxon>
        <taxon>Streptosporangium</taxon>
    </lineage>
</organism>